<evidence type="ECO:0000256" key="1">
    <source>
        <dbReference type="ARBA" id="ARBA00004502"/>
    </source>
</evidence>
<comment type="subcellular location">
    <subcellularLocation>
        <location evidence="1">Lipid droplet</location>
    </subcellularLocation>
</comment>
<dbReference type="Pfam" id="PF10230">
    <property type="entry name" value="LIDHydrolase"/>
    <property type="match status" value="1"/>
</dbReference>
<keyword evidence="5 13" id="KW-0378">Hydrolase</keyword>
<dbReference type="GO" id="GO:0019915">
    <property type="term" value="P:lipid storage"/>
    <property type="evidence" value="ECO:0007669"/>
    <property type="project" value="InterPro"/>
</dbReference>
<accession>A0A2S2QLF2</accession>
<dbReference type="Proteomes" id="UP000694846">
    <property type="component" value="Unplaced"/>
</dbReference>
<dbReference type="EC" id="3.1.1.13" evidence="7"/>
<keyword evidence="10" id="KW-0472">Membrane</keyword>
<dbReference type="GO" id="GO:0005811">
    <property type="term" value="C:lipid droplet"/>
    <property type="evidence" value="ECO:0007669"/>
    <property type="project" value="UniProtKB-SubCell"/>
</dbReference>
<feature type="transmembrane region" description="Helical" evidence="10">
    <location>
        <begin position="190"/>
        <end position="215"/>
    </location>
</feature>
<reference evidence="13 14" key="2">
    <citation type="submission" date="2025-04" db="UniProtKB">
        <authorList>
            <consortium name="RefSeq"/>
        </authorList>
    </citation>
    <scope>IDENTIFICATION</scope>
    <source>
        <tissue evidence="13 14">Whole body</tissue>
    </source>
</reference>
<dbReference type="GO" id="GO:0004771">
    <property type="term" value="F:sterol ester esterase activity"/>
    <property type="evidence" value="ECO:0007669"/>
    <property type="project" value="UniProtKB-EC"/>
</dbReference>
<sequence length="343" mass="38636">MTTAAPVTKMSSSAADVGGGSGGDSAKATDQWVDVNGVATRVLCWGRPIDDRGGLGLKRVILCVCGNPGVTEFYERFLQQIYRALKVPVWIVSHAGHEVPPSNSELKIPDPKQNPDLYTLKGQVEHKMRFIEKYVPDNCDLYLVGHSIGSKIISELLKDKVIAKRLSIKRSIFLFPTLQKMRETPNGRKLIFTASNLLSVTIFLSWIFSLLPSFIKTFLVNVTLIIMERGHVNDYVIRSAVRLVHPMVLRNVFSMAMDEMDKVYDLDSQPLKDNSKRLHMYFGNCDNWCPTSFYDEIRKSVPEVDAVLCDKGYKHAYVIQYSDEMAGIVVDWLKPDLGDCKPQ</sequence>
<dbReference type="OrthoDB" id="448051at2759"/>
<evidence type="ECO:0000256" key="6">
    <source>
        <dbReference type="ARBA" id="ARBA00031924"/>
    </source>
</evidence>
<evidence type="ECO:0000256" key="7">
    <source>
        <dbReference type="ARBA" id="ARBA00039150"/>
    </source>
</evidence>
<evidence type="ECO:0000256" key="2">
    <source>
        <dbReference type="ARBA" id="ARBA00008300"/>
    </source>
</evidence>
<dbReference type="SUPFAM" id="SSF53474">
    <property type="entry name" value="alpha/beta-Hydrolases"/>
    <property type="match status" value="1"/>
</dbReference>
<dbReference type="GeneID" id="112685173"/>
<comment type="similarity">
    <text evidence="2">Belongs to the AB hydrolase superfamily. LDAH family.</text>
</comment>
<evidence type="ECO:0000313" key="11">
    <source>
        <dbReference type="EMBL" id="MBY78511.1"/>
    </source>
</evidence>
<reference evidence="11" key="1">
    <citation type="submission" date="2018-04" db="EMBL/GenBank/DDBJ databases">
        <title>Transcriptome assembly of Sipha flava.</title>
        <authorList>
            <person name="Scully E.D."/>
            <person name="Geib S.M."/>
            <person name="Palmer N.A."/>
            <person name="Koch K."/>
            <person name="Bradshaw J."/>
            <person name="Heng-Moss T."/>
            <person name="Sarath G."/>
        </authorList>
    </citation>
    <scope>NUCLEOTIDE SEQUENCE</scope>
</reference>
<dbReference type="InterPro" id="IPR019363">
    <property type="entry name" value="LDAH"/>
</dbReference>
<dbReference type="InterPro" id="IPR029058">
    <property type="entry name" value="AB_hydrolase_fold"/>
</dbReference>
<keyword evidence="4" id="KW-0551">Lipid droplet</keyword>
<dbReference type="EMBL" id="GGMS01009308">
    <property type="protein sequence ID" value="MBY78511.1"/>
    <property type="molecule type" value="Transcribed_RNA"/>
</dbReference>
<feature type="region of interest" description="Disordered" evidence="9">
    <location>
        <begin position="1"/>
        <end position="28"/>
    </location>
</feature>
<gene>
    <name evidence="13 14" type="primary">LOC112685173</name>
    <name evidence="11" type="ORF">g.17517</name>
</gene>
<evidence type="ECO:0000313" key="12">
    <source>
        <dbReference type="Proteomes" id="UP000694846"/>
    </source>
</evidence>
<dbReference type="RefSeq" id="XP_025412760.1">
    <property type="nucleotide sequence ID" value="XM_025556975.1"/>
</dbReference>
<evidence type="ECO:0000256" key="9">
    <source>
        <dbReference type="SAM" id="MobiDB-lite"/>
    </source>
</evidence>
<name>A0A2S2QLF2_9HEMI</name>
<dbReference type="PANTHER" id="PTHR13390">
    <property type="entry name" value="LIPASE"/>
    <property type="match status" value="1"/>
</dbReference>
<proteinExistence type="inferred from homology"/>
<evidence type="ECO:0000256" key="3">
    <source>
        <dbReference type="ARBA" id="ARBA00019242"/>
    </source>
</evidence>
<keyword evidence="12" id="KW-1185">Reference proteome</keyword>
<dbReference type="CTD" id="38150"/>
<evidence type="ECO:0000256" key="5">
    <source>
        <dbReference type="ARBA" id="ARBA00022801"/>
    </source>
</evidence>
<evidence type="ECO:0000256" key="10">
    <source>
        <dbReference type="SAM" id="Phobius"/>
    </source>
</evidence>
<dbReference type="RefSeq" id="XP_025412759.1">
    <property type="nucleotide sequence ID" value="XM_025556974.1"/>
</dbReference>
<evidence type="ECO:0000313" key="13">
    <source>
        <dbReference type="RefSeq" id="XP_025412759.1"/>
    </source>
</evidence>
<keyword evidence="10" id="KW-0812">Transmembrane</keyword>
<evidence type="ECO:0000313" key="14">
    <source>
        <dbReference type="RefSeq" id="XP_025412760.1"/>
    </source>
</evidence>
<dbReference type="Gene3D" id="3.40.50.1820">
    <property type="entry name" value="alpha/beta hydrolase"/>
    <property type="match status" value="1"/>
</dbReference>
<comment type="catalytic activity">
    <reaction evidence="8">
        <text>a cholesterol ester + H2O = cholesterol + a fatty acid + H(+)</text>
        <dbReference type="Rhea" id="RHEA:36403"/>
        <dbReference type="ChEBI" id="CHEBI:15377"/>
        <dbReference type="ChEBI" id="CHEBI:15378"/>
        <dbReference type="ChEBI" id="CHEBI:16113"/>
        <dbReference type="ChEBI" id="CHEBI:17002"/>
        <dbReference type="ChEBI" id="CHEBI:28868"/>
        <dbReference type="EC" id="3.1.1.13"/>
    </reaction>
    <physiologicalReaction direction="left-to-right" evidence="8">
        <dbReference type="Rhea" id="RHEA:36404"/>
    </physiologicalReaction>
</comment>
<protein>
    <recommendedName>
        <fullName evidence="3">Lipid droplet-associated hydrolase</fullName>
        <ecNumber evidence="7">3.1.1.13</ecNumber>
    </recommendedName>
    <alternativeName>
        <fullName evidence="6">Lipid droplet-associated serine hydrolase</fullName>
    </alternativeName>
</protein>
<dbReference type="PANTHER" id="PTHR13390:SF0">
    <property type="entry name" value="LIPID DROPLET-ASSOCIATED HYDROLASE"/>
    <property type="match status" value="1"/>
</dbReference>
<evidence type="ECO:0000256" key="8">
    <source>
        <dbReference type="ARBA" id="ARBA00049527"/>
    </source>
</evidence>
<keyword evidence="10" id="KW-1133">Transmembrane helix</keyword>
<evidence type="ECO:0000256" key="4">
    <source>
        <dbReference type="ARBA" id="ARBA00022677"/>
    </source>
</evidence>
<organism evidence="11">
    <name type="scientific">Sipha flava</name>
    <name type="common">yellow sugarcane aphid</name>
    <dbReference type="NCBI Taxonomy" id="143950"/>
    <lineage>
        <taxon>Eukaryota</taxon>
        <taxon>Metazoa</taxon>
        <taxon>Ecdysozoa</taxon>
        <taxon>Arthropoda</taxon>
        <taxon>Hexapoda</taxon>
        <taxon>Insecta</taxon>
        <taxon>Pterygota</taxon>
        <taxon>Neoptera</taxon>
        <taxon>Paraneoptera</taxon>
        <taxon>Hemiptera</taxon>
        <taxon>Sternorrhyncha</taxon>
        <taxon>Aphidomorpha</taxon>
        <taxon>Aphidoidea</taxon>
        <taxon>Aphididae</taxon>
        <taxon>Sipha</taxon>
    </lineage>
</organism>
<dbReference type="AlphaFoldDB" id="A0A2S2QLF2"/>